<evidence type="ECO:0000313" key="7">
    <source>
        <dbReference type="EMBL" id="QSX01095.1"/>
    </source>
</evidence>
<dbReference type="InterPro" id="IPR010998">
    <property type="entry name" value="Integrase_recombinase_N"/>
</dbReference>
<feature type="domain" description="Core-binding (CB)" evidence="6">
    <location>
        <begin position="54"/>
        <end position="131"/>
    </location>
</feature>
<keyword evidence="5" id="KW-0472">Membrane</keyword>
<keyword evidence="5" id="KW-1133">Transmembrane helix</keyword>
<evidence type="ECO:0000256" key="4">
    <source>
        <dbReference type="SAM" id="MobiDB-lite"/>
    </source>
</evidence>
<protein>
    <recommendedName>
        <fullName evidence="6">Core-binding (CB) domain-containing protein</fullName>
    </recommendedName>
</protein>
<dbReference type="GeneID" id="63187465"/>
<dbReference type="EMBL" id="CP071462">
    <property type="protein sequence ID" value="QSX01095.1"/>
    <property type="molecule type" value="Genomic_DNA"/>
</dbReference>
<organism evidence="7 8">
    <name type="scientific">Haloterrigena alkaliphila</name>
    <dbReference type="NCBI Taxonomy" id="2816475"/>
    <lineage>
        <taxon>Archaea</taxon>
        <taxon>Methanobacteriati</taxon>
        <taxon>Methanobacteriota</taxon>
        <taxon>Stenosarchaea group</taxon>
        <taxon>Halobacteria</taxon>
        <taxon>Halobacteriales</taxon>
        <taxon>Natrialbaceae</taxon>
        <taxon>Haloterrigena</taxon>
    </lineage>
</organism>
<dbReference type="Gene3D" id="1.10.443.10">
    <property type="entry name" value="Intergrase catalytic core"/>
    <property type="match status" value="1"/>
</dbReference>
<feature type="transmembrane region" description="Helical" evidence="5">
    <location>
        <begin position="439"/>
        <end position="460"/>
    </location>
</feature>
<dbReference type="Gene3D" id="1.10.150.130">
    <property type="match status" value="1"/>
</dbReference>
<keyword evidence="2" id="KW-0233">DNA recombination</keyword>
<evidence type="ECO:0000259" key="6">
    <source>
        <dbReference type="PROSITE" id="PS51900"/>
    </source>
</evidence>
<dbReference type="Proteomes" id="UP000663203">
    <property type="component" value="Chromosome"/>
</dbReference>
<evidence type="ECO:0000313" key="8">
    <source>
        <dbReference type="Proteomes" id="UP000663203"/>
    </source>
</evidence>
<dbReference type="GO" id="GO:0006310">
    <property type="term" value="P:DNA recombination"/>
    <property type="evidence" value="ECO:0007669"/>
    <property type="project" value="UniProtKB-KW"/>
</dbReference>
<dbReference type="InterPro" id="IPR044068">
    <property type="entry name" value="CB"/>
</dbReference>
<proteinExistence type="predicted"/>
<dbReference type="RefSeq" id="WP_207290809.1">
    <property type="nucleotide sequence ID" value="NZ_CP071462.1"/>
</dbReference>
<dbReference type="AlphaFoldDB" id="A0A8A2VL20"/>
<evidence type="ECO:0000256" key="5">
    <source>
        <dbReference type="SAM" id="Phobius"/>
    </source>
</evidence>
<name>A0A8A2VL20_9EURY</name>
<dbReference type="InterPro" id="IPR013762">
    <property type="entry name" value="Integrase-like_cat_sf"/>
</dbReference>
<evidence type="ECO:0000256" key="2">
    <source>
        <dbReference type="ARBA" id="ARBA00023172"/>
    </source>
</evidence>
<evidence type="ECO:0000256" key="3">
    <source>
        <dbReference type="PROSITE-ProRule" id="PRU01248"/>
    </source>
</evidence>
<feature type="region of interest" description="Disordered" evidence="4">
    <location>
        <begin position="216"/>
        <end position="236"/>
    </location>
</feature>
<accession>A0A8A2VL20</accession>
<keyword evidence="1 3" id="KW-0238">DNA-binding</keyword>
<keyword evidence="5" id="KW-0812">Transmembrane</keyword>
<dbReference type="GO" id="GO:0003677">
    <property type="term" value="F:DNA binding"/>
    <property type="evidence" value="ECO:0007669"/>
    <property type="project" value="UniProtKB-UniRule"/>
</dbReference>
<dbReference type="PROSITE" id="PS51900">
    <property type="entry name" value="CB"/>
    <property type="match status" value="1"/>
</dbReference>
<dbReference type="SUPFAM" id="SSF56349">
    <property type="entry name" value="DNA breaking-rejoining enzymes"/>
    <property type="match status" value="1"/>
</dbReference>
<reference evidence="7 8" key="1">
    <citation type="submission" date="2021-03" db="EMBL/GenBank/DDBJ databases">
        <title>Haloterrigena longa sp. nov. and Haloterrigena limicola sp. nov., extremely halophilic archaea isolated from a salt lake.</title>
        <authorList>
            <person name="Henglin C."/>
        </authorList>
    </citation>
    <scope>NUCLEOTIDE SEQUENCE [LARGE SCALE GENOMIC DNA]</scope>
    <source>
        <strain evidence="7 8">KZCA68</strain>
    </source>
</reference>
<gene>
    <name evidence="7" type="ORF">J0X25_09130</name>
</gene>
<dbReference type="InterPro" id="IPR011010">
    <property type="entry name" value="DNA_brk_join_enz"/>
</dbReference>
<keyword evidence="8" id="KW-1185">Reference proteome</keyword>
<dbReference type="KEGG" id="hakz:J0X25_09130"/>
<dbReference type="GO" id="GO:0015074">
    <property type="term" value="P:DNA integration"/>
    <property type="evidence" value="ECO:0007669"/>
    <property type="project" value="InterPro"/>
</dbReference>
<sequence>MSRAKENELTLPDLPEKLATRIEEQSRELENGDTIVGNGESQLTSEHPVSVVEYFLSVNVDDWADWTYKDYSYDLTRFLEYCEYVDIDDLSELSSRDLVGFKQWRKKDGNIGLATLHGQLANIRVLIRWCEQVEIVDEGVADKIELPDLDPSDIVSYTRITSKQAQEIVDYYDQFEYVPREFAEFALIWGVLCRLGGVRSLDLESYNREEGYIELEHRPDEETPLKNGESEVEGEGGERKINLPDWLCDILNRYIDGTGDPEHPKRIEVEDEYGRKPLFTTKYGRVSESTLRRDLYRVTQPCRRGQECPHEMDPDECDARTNNNLLSRCLSAVSPHPVRRGGICHQLKQGVSKDTICERADVSRKVLNKHYDLRTKEEARQQRRNELRKHLEGYEEPTHETRTGIQEQIPLLGDIVSAQDKVNTALKHNAARAQACKAVAGYIVFVALISFNFGLMGIGFDPIAWELVLNL</sequence>
<evidence type="ECO:0000256" key="1">
    <source>
        <dbReference type="ARBA" id="ARBA00023125"/>
    </source>
</evidence>